<dbReference type="InterPro" id="IPR023081">
    <property type="entry name" value="Cell_div_FtsB"/>
</dbReference>
<dbReference type="AlphaFoldDB" id="A0A0P1PAS4"/>
<accession>A0A0P1MJ50</accession>
<dbReference type="Proteomes" id="UP000182011">
    <property type="component" value="Unassembled WGS sequence"/>
</dbReference>
<keyword evidence="2 9" id="KW-0132">Cell division</keyword>
<evidence type="ECO:0000256" key="8">
    <source>
        <dbReference type="SAM" id="Phobius"/>
    </source>
</evidence>
<keyword evidence="6" id="KW-0131">Cell cycle</keyword>
<keyword evidence="4 8" id="KW-1133">Transmembrane helix</keyword>
<evidence type="ECO:0000313" key="10">
    <source>
        <dbReference type="Proteomes" id="UP000182011"/>
    </source>
</evidence>
<evidence type="ECO:0000256" key="4">
    <source>
        <dbReference type="ARBA" id="ARBA00022989"/>
    </source>
</evidence>
<evidence type="ECO:0000256" key="5">
    <source>
        <dbReference type="ARBA" id="ARBA00023136"/>
    </source>
</evidence>
<protein>
    <submittedName>
        <fullName evidence="9">Cell division protein FtsB</fullName>
    </submittedName>
</protein>
<feature type="transmembrane region" description="Helical" evidence="8">
    <location>
        <begin position="6"/>
        <end position="26"/>
    </location>
</feature>
<dbReference type="GO" id="GO:0043093">
    <property type="term" value="P:FtsZ-dependent cytokinesis"/>
    <property type="evidence" value="ECO:0007669"/>
    <property type="project" value="TreeGrafter"/>
</dbReference>
<dbReference type="InterPro" id="IPR007060">
    <property type="entry name" value="FtsL/DivIC"/>
</dbReference>
<sequence length="95" mass="11163">MKKLFSNPVNIILGGILIALLLYLIFAEKGLMKRIRVEIELNKLKKKIEILERENASLKQKIHKLETDPKEIERIAREKYGMAREGEEVYNIKEK</sequence>
<accession>A0A0N7MPM0</accession>
<organism evidence="9 10">
    <name type="scientific">Candidatus Kryptonium thompsonii</name>
    <dbReference type="NCBI Taxonomy" id="1633631"/>
    <lineage>
        <taxon>Bacteria</taxon>
        <taxon>Pseudomonadati</taxon>
        <taxon>Candidatus Kryptoniota</taxon>
        <taxon>Candidatus Kryptonium</taxon>
    </lineage>
</organism>
<reference evidence="9 10" key="1">
    <citation type="submission" date="2015-11" db="EMBL/GenBank/DDBJ databases">
        <authorList>
            <person name="Zhang Y."/>
            <person name="Guo Z."/>
        </authorList>
    </citation>
    <scope>NUCLEOTIDE SEQUENCE [LARGE SCALE GENOMIC DNA]</scope>
    <source>
        <strain evidence="9">JGI-4</strain>
    </source>
</reference>
<name>A0A0P1PAS4_9BACT</name>
<dbReference type="GO" id="GO:0030428">
    <property type="term" value="C:cell septum"/>
    <property type="evidence" value="ECO:0007669"/>
    <property type="project" value="TreeGrafter"/>
</dbReference>
<evidence type="ECO:0000256" key="3">
    <source>
        <dbReference type="ARBA" id="ARBA00022692"/>
    </source>
</evidence>
<keyword evidence="3 8" id="KW-0812">Transmembrane</keyword>
<dbReference type="Pfam" id="PF04977">
    <property type="entry name" value="DivIC"/>
    <property type="match status" value="1"/>
</dbReference>
<dbReference type="STRING" id="1633631.GCA_001442925_01825"/>
<gene>
    <name evidence="9" type="ORF">JGI4_01830</name>
</gene>
<evidence type="ECO:0000256" key="2">
    <source>
        <dbReference type="ARBA" id="ARBA00022618"/>
    </source>
</evidence>
<keyword evidence="7" id="KW-0175">Coiled coil</keyword>
<evidence type="ECO:0000256" key="6">
    <source>
        <dbReference type="ARBA" id="ARBA00023306"/>
    </source>
</evidence>
<accession>A0A0P1LGI7</accession>
<dbReference type="EMBL" id="FAOP01000007">
    <property type="protein sequence ID" value="CUU07571.1"/>
    <property type="molecule type" value="Genomic_DNA"/>
</dbReference>
<keyword evidence="1" id="KW-1003">Cell membrane</keyword>
<dbReference type="PANTHER" id="PTHR37485:SF1">
    <property type="entry name" value="CELL DIVISION PROTEIN FTSB"/>
    <property type="match status" value="1"/>
</dbReference>
<accession>A0A0P1LE28</accession>
<dbReference type="PANTHER" id="PTHR37485">
    <property type="entry name" value="CELL DIVISION PROTEIN FTSB"/>
    <property type="match status" value="1"/>
</dbReference>
<feature type="coiled-coil region" evidence="7">
    <location>
        <begin position="34"/>
        <end position="68"/>
    </location>
</feature>
<evidence type="ECO:0000313" key="9">
    <source>
        <dbReference type="EMBL" id="CUU07571.1"/>
    </source>
</evidence>
<accession>A0A0P1LHX4</accession>
<evidence type="ECO:0000256" key="1">
    <source>
        <dbReference type="ARBA" id="ARBA00022475"/>
    </source>
</evidence>
<dbReference type="RefSeq" id="WP_075426988.1">
    <property type="nucleotide sequence ID" value="NZ_CZVJ01000123.1"/>
</dbReference>
<accession>A0A0N7MNR8</accession>
<evidence type="ECO:0000256" key="7">
    <source>
        <dbReference type="SAM" id="Coils"/>
    </source>
</evidence>
<keyword evidence="5 8" id="KW-0472">Membrane</keyword>
<accession>A0A0S4NAP4</accession>
<accession>A0A0P1PAS4</accession>
<proteinExistence type="predicted"/>
<accession>A0A0P1MKL2</accession>
<accession>A0A0P1M8T7</accession>